<gene>
    <name evidence="6" type="ORF">GNZ18_06135</name>
</gene>
<dbReference type="GO" id="GO:0046872">
    <property type="term" value="F:metal ion binding"/>
    <property type="evidence" value="ECO:0007669"/>
    <property type="project" value="UniProtKB-KW"/>
</dbReference>
<dbReference type="AlphaFoldDB" id="A0A7K1KVV2"/>
<dbReference type="EMBL" id="WOFH01000002">
    <property type="protein sequence ID" value="MUN36175.1"/>
    <property type="molecule type" value="Genomic_DNA"/>
</dbReference>
<keyword evidence="7" id="KW-1185">Reference proteome</keyword>
<dbReference type="InterPro" id="IPR051121">
    <property type="entry name" value="FAH"/>
</dbReference>
<proteinExistence type="inferred from homology"/>
<dbReference type="GO" id="GO:0003824">
    <property type="term" value="F:catalytic activity"/>
    <property type="evidence" value="ECO:0007669"/>
    <property type="project" value="InterPro"/>
</dbReference>
<dbReference type="Gene3D" id="3.90.850.10">
    <property type="entry name" value="Fumarylacetoacetase-like, C-terminal domain"/>
    <property type="match status" value="1"/>
</dbReference>
<dbReference type="PANTHER" id="PTHR42796:SF4">
    <property type="entry name" value="FUMARYLACETOACETATE HYDROLASE DOMAIN-CONTAINING PROTEIN 2A"/>
    <property type="match status" value="1"/>
</dbReference>
<accession>A0A7K1KVV2</accession>
<dbReference type="PANTHER" id="PTHR42796">
    <property type="entry name" value="FUMARYLACETOACETATE HYDROLASE DOMAIN-CONTAINING PROTEIN 2A-RELATED"/>
    <property type="match status" value="1"/>
</dbReference>
<name>A0A7K1KVV2_9ACTN</name>
<evidence type="ECO:0000313" key="7">
    <source>
        <dbReference type="Proteomes" id="UP000432015"/>
    </source>
</evidence>
<organism evidence="6 7">
    <name type="scientific">Actinomadura litoris</name>
    <dbReference type="NCBI Taxonomy" id="2678616"/>
    <lineage>
        <taxon>Bacteria</taxon>
        <taxon>Bacillati</taxon>
        <taxon>Actinomycetota</taxon>
        <taxon>Actinomycetes</taxon>
        <taxon>Streptosporangiales</taxon>
        <taxon>Thermomonosporaceae</taxon>
        <taxon>Actinomadura</taxon>
    </lineage>
</organism>
<feature type="domain" description="Fumarylacetoacetase-like C-terminal" evidence="4">
    <location>
        <begin position="57"/>
        <end position="255"/>
    </location>
</feature>
<feature type="region of interest" description="Disordered" evidence="3">
    <location>
        <begin position="255"/>
        <end position="278"/>
    </location>
</feature>
<evidence type="ECO:0000256" key="1">
    <source>
        <dbReference type="ARBA" id="ARBA00010211"/>
    </source>
</evidence>
<dbReference type="RefSeq" id="WP_156215163.1">
    <property type="nucleotide sequence ID" value="NZ_WOFH01000002.1"/>
</dbReference>
<comment type="caution">
    <text evidence="6">The sequence shown here is derived from an EMBL/GenBank/DDBJ whole genome shotgun (WGS) entry which is preliminary data.</text>
</comment>
<dbReference type="SUPFAM" id="SSF56529">
    <property type="entry name" value="FAH"/>
    <property type="match status" value="1"/>
</dbReference>
<dbReference type="Proteomes" id="UP000432015">
    <property type="component" value="Unassembled WGS sequence"/>
</dbReference>
<feature type="domain" description="Rv2993c-like N-terminal" evidence="5">
    <location>
        <begin position="1"/>
        <end position="52"/>
    </location>
</feature>
<dbReference type="InterPro" id="IPR011234">
    <property type="entry name" value="Fumarylacetoacetase-like_C"/>
</dbReference>
<feature type="compositionally biased region" description="Low complexity" evidence="3">
    <location>
        <begin position="256"/>
        <end position="269"/>
    </location>
</feature>
<reference evidence="6 7" key="1">
    <citation type="submission" date="2019-11" db="EMBL/GenBank/DDBJ databases">
        <authorList>
            <person name="Cao P."/>
        </authorList>
    </citation>
    <scope>NUCLEOTIDE SEQUENCE [LARGE SCALE GENOMIC DNA]</scope>
    <source>
        <strain evidence="6 7">NEAU-AAG5</strain>
    </source>
</reference>
<evidence type="ECO:0000256" key="2">
    <source>
        <dbReference type="ARBA" id="ARBA00022723"/>
    </source>
</evidence>
<dbReference type="InterPro" id="IPR036663">
    <property type="entry name" value="Fumarylacetoacetase_C_sf"/>
</dbReference>
<protein>
    <submittedName>
        <fullName evidence="6">DUF2437 domain-containing protein</fullName>
    </submittedName>
</protein>
<dbReference type="InterPro" id="IPR018833">
    <property type="entry name" value="Rv2993c-like_N"/>
</dbReference>
<evidence type="ECO:0000259" key="4">
    <source>
        <dbReference type="Pfam" id="PF01557"/>
    </source>
</evidence>
<sequence>MLVCRYADGGRRGYGRVDHDHVVPVEYDPGAGRWVPRPGPARPLGEVRVLAPAEPTKIVCVALNYRAEGAAGAGRPADSASMAVVLKPPSSLVGPWAPVSHPGRSWVLKHEAELAVVIGTRCKRVSPGRAEAVVAGFTCANDITAYARDGAGPGGHPVWAKHFDGCTPLGPWLATDLDAADAEITCRVDGELRQRGSTRDLLTPVHDVVALVSEHMTLLPGDVILTGTPGGSGPLPVGGRVEVAIGGVGTLCNTIGEPSGAAGETGAAGSEREGRSTP</sequence>
<evidence type="ECO:0000256" key="3">
    <source>
        <dbReference type="SAM" id="MobiDB-lite"/>
    </source>
</evidence>
<keyword evidence="2" id="KW-0479">Metal-binding</keyword>
<comment type="similarity">
    <text evidence="1">Belongs to the FAH family.</text>
</comment>
<dbReference type="Pfam" id="PF01557">
    <property type="entry name" value="FAA_hydrolase"/>
    <property type="match status" value="1"/>
</dbReference>
<evidence type="ECO:0000313" key="6">
    <source>
        <dbReference type="EMBL" id="MUN36175.1"/>
    </source>
</evidence>
<dbReference type="Pfam" id="PF10370">
    <property type="entry name" value="Rv2993c-like_N"/>
    <property type="match status" value="1"/>
</dbReference>
<evidence type="ECO:0000259" key="5">
    <source>
        <dbReference type="Pfam" id="PF10370"/>
    </source>
</evidence>
<dbReference type="GO" id="GO:0044281">
    <property type="term" value="P:small molecule metabolic process"/>
    <property type="evidence" value="ECO:0007669"/>
    <property type="project" value="UniProtKB-ARBA"/>
</dbReference>